<evidence type="ECO:0000256" key="1">
    <source>
        <dbReference type="SAM" id="Phobius"/>
    </source>
</evidence>
<organism evidence="3 4">
    <name type="scientific">Vallitalea pronyensis</name>
    <dbReference type="NCBI Taxonomy" id="1348613"/>
    <lineage>
        <taxon>Bacteria</taxon>
        <taxon>Bacillati</taxon>
        <taxon>Bacillota</taxon>
        <taxon>Clostridia</taxon>
        <taxon>Lachnospirales</taxon>
        <taxon>Vallitaleaceae</taxon>
        <taxon>Vallitalea</taxon>
    </lineage>
</organism>
<dbReference type="AlphaFoldDB" id="A0A8J8MJQ7"/>
<dbReference type="EMBL" id="CP058649">
    <property type="protein sequence ID" value="QUI22548.1"/>
    <property type="molecule type" value="Genomic_DNA"/>
</dbReference>
<dbReference type="SUPFAM" id="SSF53335">
    <property type="entry name" value="S-adenosyl-L-methionine-dependent methyltransferases"/>
    <property type="match status" value="1"/>
</dbReference>
<accession>A0A8J8MJQ7</accession>
<proteinExistence type="predicted"/>
<dbReference type="Gene3D" id="3.40.50.150">
    <property type="entry name" value="Vaccinia Virus protein VP39"/>
    <property type="match status" value="1"/>
</dbReference>
<keyword evidence="1" id="KW-0472">Membrane</keyword>
<dbReference type="RefSeq" id="WP_212698038.1">
    <property type="nucleotide sequence ID" value="NZ_CP058649.1"/>
</dbReference>
<dbReference type="PANTHER" id="PTHR43591">
    <property type="entry name" value="METHYLTRANSFERASE"/>
    <property type="match status" value="1"/>
</dbReference>
<keyword evidence="3" id="KW-0808">Transferase</keyword>
<evidence type="ECO:0000259" key="2">
    <source>
        <dbReference type="Pfam" id="PF08241"/>
    </source>
</evidence>
<reference evidence="3" key="1">
    <citation type="submission" date="2020-07" db="EMBL/GenBank/DDBJ databases">
        <title>Vallitalea pronyensis genome.</title>
        <authorList>
            <person name="Postec A."/>
        </authorList>
    </citation>
    <scope>NUCLEOTIDE SEQUENCE</scope>
    <source>
        <strain evidence="3">FatNI3</strain>
    </source>
</reference>
<name>A0A8J8MJQ7_9FIRM</name>
<keyword evidence="4" id="KW-1185">Reference proteome</keyword>
<evidence type="ECO:0000313" key="3">
    <source>
        <dbReference type="EMBL" id="QUI22548.1"/>
    </source>
</evidence>
<gene>
    <name evidence="3" type="ORF">HZI73_09650</name>
</gene>
<dbReference type="GO" id="GO:0032259">
    <property type="term" value="P:methylation"/>
    <property type="evidence" value="ECO:0007669"/>
    <property type="project" value="UniProtKB-KW"/>
</dbReference>
<protein>
    <submittedName>
        <fullName evidence="3">Class I SAM-dependent methyltransferase</fullName>
    </submittedName>
</protein>
<dbReference type="CDD" id="cd02440">
    <property type="entry name" value="AdoMet_MTases"/>
    <property type="match status" value="1"/>
</dbReference>
<evidence type="ECO:0000313" key="4">
    <source>
        <dbReference type="Proteomes" id="UP000683246"/>
    </source>
</evidence>
<dbReference type="GO" id="GO:0008757">
    <property type="term" value="F:S-adenosylmethionine-dependent methyltransferase activity"/>
    <property type="evidence" value="ECO:0007669"/>
    <property type="project" value="InterPro"/>
</dbReference>
<feature type="transmembrane region" description="Helical" evidence="1">
    <location>
        <begin position="12"/>
        <end position="36"/>
    </location>
</feature>
<dbReference type="InterPro" id="IPR013216">
    <property type="entry name" value="Methyltransf_11"/>
</dbReference>
<dbReference type="InterPro" id="IPR029063">
    <property type="entry name" value="SAM-dependent_MTases_sf"/>
</dbReference>
<dbReference type="KEGG" id="vpy:HZI73_09650"/>
<keyword evidence="3" id="KW-0489">Methyltransferase</keyword>
<dbReference type="Proteomes" id="UP000683246">
    <property type="component" value="Chromosome"/>
</dbReference>
<keyword evidence="1" id="KW-0812">Transmembrane</keyword>
<feature type="domain" description="Methyltransferase type 11" evidence="2">
    <location>
        <begin position="93"/>
        <end position="185"/>
    </location>
</feature>
<dbReference type="Pfam" id="PF08241">
    <property type="entry name" value="Methyltransf_11"/>
    <property type="match status" value="1"/>
</dbReference>
<keyword evidence="1" id="KW-1133">Transmembrane helix</keyword>
<sequence length="261" mass="30557">MFKNINAKGILFRAALPILVLVYMVCLLPILPFLFFNRMDYKKKIKENPLYKSVLVGLLEKHPLLYELSILYWNYPMFGRLYDILPPMKGNVLQVGCGTGLLNKRYRKRSDIRFINLDLNKKALAYGKRKKRFDTYMHANIYNTPLEDHSVDIIIFARCFHHIKNHKRALLECERLLKPHGTIIIIDPIGLYDTTDHGFMNNTMLDGIVWCFNPNSFSSHLVNSISNKLEIESIDFYRQPTVSNYHVHYPHTDVVAIIKRI</sequence>